<accession>A0A074YP27</accession>
<keyword evidence="3" id="KW-1185">Reference proteome</keyword>
<protein>
    <submittedName>
        <fullName evidence="2">Uncharacterized protein</fullName>
    </submittedName>
</protein>
<feature type="transmembrane region" description="Helical" evidence="1">
    <location>
        <begin position="38"/>
        <end position="58"/>
    </location>
</feature>
<proteinExistence type="predicted"/>
<keyword evidence="1" id="KW-0472">Membrane</keyword>
<evidence type="ECO:0000313" key="2">
    <source>
        <dbReference type="EMBL" id="KEQ99445.1"/>
    </source>
</evidence>
<gene>
    <name evidence="2" type="ORF">AUEXF2481DRAFT_35355</name>
</gene>
<dbReference type="HOGENOM" id="CLU_2867295_0_0_1"/>
<evidence type="ECO:0000313" key="3">
    <source>
        <dbReference type="Proteomes" id="UP000030641"/>
    </source>
</evidence>
<organism evidence="2 3">
    <name type="scientific">Aureobasidium subglaciale (strain EXF-2481)</name>
    <name type="common">Aureobasidium pullulans var. subglaciale</name>
    <dbReference type="NCBI Taxonomy" id="1043005"/>
    <lineage>
        <taxon>Eukaryota</taxon>
        <taxon>Fungi</taxon>
        <taxon>Dikarya</taxon>
        <taxon>Ascomycota</taxon>
        <taxon>Pezizomycotina</taxon>
        <taxon>Dothideomycetes</taxon>
        <taxon>Dothideomycetidae</taxon>
        <taxon>Dothideales</taxon>
        <taxon>Saccotheciaceae</taxon>
        <taxon>Aureobasidium</taxon>
    </lineage>
</organism>
<sequence>MQFALPDHRSFSGNDPHSTGISGILSCMPLAFPKVGDSQMLLVAVSLSLLVVVFKYAVLSLEMC</sequence>
<dbReference type="EMBL" id="KL584750">
    <property type="protein sequence ID" value="KEQ99445.1"/>
    <property type="molecule type" value="Genomic_DNA"/>
</dbReference>
<dbReference type="RefSeq" id="XP_013348117.1">
    <property type="nucleotide sequence ID" value="XM_013492663.1"/>
</dbReference>
<dbReference type="AlphaFoldDB" id="A0A074YP27"/>
<name>A0A074YP27_AURSE</name>
<evidence type="ECO:0000256" key="1">
    <source>
        <dbReference type="SAM" id="Phobius"/>
    </source>
</evidence>
<reference evidence="2 3" key="1">
    <citation type="journal article" date="2014" name="BMC Genomics">
        <title>Genome sequencing of four Aureobasidium pullulans varieties: biotechnological potential, stress tolerance, and description of new species.</title>
        <authorList>
            <person name="Gostin Ar C."/>
            <person name="Ohm R.A."/>
            <person name="Kogej T."/>
            <person name="Sonjak S."/>
            <person name="Turk M."/>
            <person name="Zajc J."/>
            <person name="Zalar P."/>
            <person name="Grube M."/>
            <person name="Sun H."/>
            <person name="Han J."/>
            <person name="Sharma A."/>
            <person name="Chiniquy J."/>
            <person name="Ngan C.Y."/>
            <person name="Lipzen A."/>
            <person name="Barry K."/>
            <person name="Grigoriev I.V."/>
            <person name="Gunde-Cimerman N."/>
        </authorList>
    </citation>
    <scope>NUCLEOTIDE SEQUENCE [LARGE SCALE GENOMIC DNA]</scope>
    <source>
        <strain evidence="2 3">EXF-2481</strain>
    </source>
</reference>
<keyword evidence="1" id="KW-0812">Transmembrane</keyword>
<dbReference type="Proteomes" id="UP000030641">
    <property type="component" value="Unassembled WGS sequence"/>
</dbReference>
<dbReference type="InParanoid" id="A0A074YP27"/>
<dbReference type="GeneID" id="25365302"/>
<keyword evidence="1" id="KW-1133">Transmembrane helix</keyword>